<dbReference type="InterPro" id="IPR012337">
    <property type="entry name" value="RNaseH-like_sf"/>
</dbReference>
<keyword evidence="3" id="KW-1185">Reference proteome</keyword>
<organism evidence="2 3">
    <name type="scientific">Orbilia blumenaviensis</name>
    <dbReference type="NCBI Taxonomy" id="1796055"/>
    <lineage>
        <taxon>Eukaryota</taxon>
        <taxon>Fungi</taxon>
        <taxon>Dikarya</taxon>
        <taxon>Ascomycota</taxon>
        <taxon>Pezizomycotina</taxon>
        <taxon>Orbiliomycetes</taxon>
        <taxon>Orbiliales</taxon>
        <taxon>Orbiliaceae</taxon>
        <taxon>Orbilia</taxon>
    </lineage>
</organism>
<dbReference type="GO" id="GO:0000403">
    <property type="term" value="F:Y-form DNA binding"/>
    <property type="evidence" value="ECO:0007669"/>
    <property type="project" value="TreeGrafter"/>
</dbReference>
<dbReference type="InterPro" id="IPR036397">
    <property type="entry name" value="RNaseH_sf"/>
</dbReference>
<dbReference type="PROSITE" id="PS50800">
    <property type="entry name" value="SAP"/>
    <property type="match status" value="1"/>
</dbReference>
<accession>A0AAV9U4M6</accession>
<dbReference type="SMART" id="SM00513">
    <property type="entry name" value="SAP"/>
    <property type="match status" value="1"/>
</dbReference>
<dbReference type="PANTHER" id="PTHR28072">
    <property type="entry name" value="CRUCIFORM CUTTING ENDONUCLEASE 1, MITOCHONDRIAL-RELATED"/>
    <property type="match status" value="1"/>
</dbReference>
<dbReference type="GO" id="GO:0004520">
    <property type="term" value="F:DNA endonuclease activity"/>
    <property type="evidence" value="ECO:0007669"/>
    <property type="project" value="TreeGrafter"/>
</dbReference>
<gene>
    <name evidence="2" type="ORF">TWF730_004110</name>
</gene>
<dbReference type="InterPro" id="IPR039197">
    <property type="entry name" value="Mrs1/Cce1"/>
</dbReference>
<dbReference type="Pfam" id="PF02037">
    <property type="entry name" value="SAP"/>
    <property type="match status" value="1"/>
</dbReference>
<reference evidence="2 3" key="1">
    <citation type="submission" date="2019-10" db="EMBL/GenBank/DDBJ databases">
        <authorList>
            <person name="Palmer J.M."/>
        </authorList>
    </citation>
    <scope>NUCLEOTIDE SEQUENCE [LARGE SCALE GENOMIC DNA]</scope>
    <source>
        <strain evidence="2 3">TWF730</strain>
    </source>
</reference>
<dbReference type="GO" id="GO:0000402">
    <property type="term" value="F:crossed form four-way junction DNA binding"/>
    <property type="evidence" value="ECO:0007669"/>
    <property type="project" value="TreeGrafter"/>
</dbReference>
<dbReference type="InterPro" id="IPR015242">
    <property type="entry name" value="Ydc2_cat"/>
</dbReference>
<dbReference type="Gene3D" id="3.30.420.10">
    <property type="entry name" value="Ribonuclease H-like superfamily/Ribonuclease H"/>
    <property type="match status" value="1"/>
</dbReference>
<dbReference type="CDD" id="cd16963">
    <property type="entry name" value="CCE1"/>
    <property type="match status" value="1"/>
</dbReference>
<evidence type="ECO:0000259" key="1">
    <source>
        <dbReference type="PROSITE" id="PS50800"/>
    </source>
</evidence>
<sequence length="306" mass="34225">MLNRLSTLRNAELKDILQRCGWPVSGTKAVMLKEIQTQLHSSKLTTYRMSKSGVLEPSGTQPDEHRILSIDMGIKNLAVCLLKVSNRELSSNEAITPEILSWQRFSLFDHYFGHSGREGSDTVARDMDFAPASLAPLATALARKLVIAHNPTIIAIEKQRYRTMGSAAVQEWTLRVNKLEAMLHAALRVLQEEGVWEQGATRSICPQKTTGYWLGRYGLADGVRKGTITKPLKVELVRSWLEGNRNVVYKKDNSLVTEAVSLFSRIPGQAKAKTGEKLDDLADCLLQGLATIHWEMSRLKLLEDWG</sequence>
<dbReference type="AlphaFoldDB" id="A0AAV9U4M6"/>
<evidence type="ECO:0000313" key="3">
    <source>
        <dbReference type="Proteomes" id="UP001373714"/>
    </source>
</evidence>
<evidence type="ECO:0000313" key="2">
    <source>
        <dbReference type="EMBL" id="KAK6333936.1"/>
    </source>
</evidence>
<dbReference type="GO" id="GO:0005739">
    <property type="term" value="C:mitochondrion"/>
    <property type="evidence" value="ECO:0007669"/>
    <property type="project" value="TreeGrafter"/>
</dbReference>
<protein>
    <recommendedName>
        <fullName evidence="1">SAP domain-containing protein</fullName>
    </recommendedName>
</protein>
<name>A0AAV9U4M6_9PEZI</name>
<feature type="domain" description="SAP" evidence="1">
    <location>
        <begin position="5"/>
        <end position="39"/>
    </location>
</feature>
<comment type="caution">
    <text evidence="2">The sequence shown here is derived from an EMBL/GenBank/DDBJ whole genome shotgun (WGS) entry which is preliminary data.</text>
</comment>
<dbReference type="EMBL" id="JAVHNS010000016">
    <property type="protein sequence ID" value="KAK6333936.1"/>
    <property type="molecule type" value="Genomic_DNA"/>
</dbReference>
<dbReference type="PANTHER" id="PTHR28072:SF1">
    <property type="entry name" value="CRUCIFORM CUTTING ENDONUCLEASE 1, MITOCHONDRIAL-RELATED"/>
    <property type="match status" value="1"/>
</dbReference>
<dbReference type="GO" id="GO:0070336">
    <property type="term" value="F:flap-structured DNA binding"/>
    <property type="evidence" value="ECO:0007669"/>
    <property type="project" value="TreeGrafter"/>
</dbReference>
<proteinExistence type="predicted"/>
<dbReference type="Proteomes" id="UP001373714">
    <property type="component" value="Unassembled WGS sequence"/>
</dbReference>
<dbReference type="InterPro" id="IPR003034">
    <property type="entry name" value="SAP_dom"/>
</dbReference>
<dbReference type="Pfam" id="PF09159">
    <property type="entry name" value="Ydc2-catalyt"/>
    <property type="match status" value="1"/>
</dbReference>
<dbReference type="SUPFAM" id="SSF53098">
    <property type="entry name" value="Ribonuclease H-like"/>
    <property type="match status" value="1"/>
</dbReference>